<evidence type="ECO:0000313" key="2">
    <source>
        <dbReference type="EMBL" id="CAH2762015.1"/>
    </source>
</evidence>
<gene>
    <name evidence="3" type="ORF">ERYAMS2_01002</name>
    <name evidence="2" type="ORF">ERYAMS_00708</name>
</gene>
<dbReference type="AlphaFoldDB" id="A0AAU9VIV3"/>
<dbReference type="Gene3D" id="2.60.40.3940">
    <property type="match status" value="1"/>
</dbReference>
<dbReference type="RefSeq" id="WP_254006344.1">
    <property type="nucleotide sequence ID" value="NZ_OW659477.1"/>
</dbReference>
<evidence type="ECO:0000313" key="3">
    <source>
        <dbReference type="EMBL" id="CAH2762028.1"/>
    </source>
</evidence>
<dbReference type="Proteomes" id="UP001154095">
    <property type="component" value="Chromosome"/>
</dbReference>
<dbReference type="Proteomes" id="UP001154111">
    <property type="component" value="Chromosome"/>
</dbReference>
<evidence type="ECO:0000259" key="1">
    <source>
        <dbReference type="Pfam" id="PF21882"/>
    </source>
</evidence>
<dbReference type="EMBL" id="OW659496">
    <property type="protein sequence ID" value="CAH2762015.1"/>
    <property type="molecule type" value="Genomic_DNA"/>
</dbReference>
<evidence type="ECO:0000313" key="4">
    <source>
        <dbReference type="Proteomes" id="UP001154095"/>
    </source>
</evidence>
<keyword evidence="4" id="KW-1185">Reference proteome</keyword>
<protein>
    <submittedName>
        <fullName evidence="3">DUF859 family phage minor structural protein</fullName>
    </submittedName>
    <submittedName>
        <fullName evidence="2">Phage structural protein</fullName>
    </submittedName>
</protein>
<dbReference type="EMBL" id="OW659477">
    <property type="protein sequence ID" value="CAH2762028.1"/>
    <property type="molecule type" value="Genomic_DNA"/>
</dbReference>
<feature type="domain" description="Putative tail fiber protein gp53-like C-terminal" evidence="1">
    <location>
        <begin position="595"/>
        <end position="678"/>
    </location>
</feature>
<evidence type="ECO:0000313" key="5">
    <source>
        <dbReference type="Proteomes" id="UP001154111"/>
    </source>
</evidence>
<sequence length="680" mass="77161">MAWVRKENREIPHSNGIYLEVWYEVGSQSIESNHTAMRWEIGLRSTGSRWNADANSSINQTIYGESYSSSFTYDFRSTDYIVLDSWSWRNVGHNDNGTKTVYYDISVSLVNPLGSGSVRVQGSVVLKTIPRKSHLSSYPSVYSIGDVLSLRIEAKHSSFRHNVYLMYENSDSSNDYWLQQKNIGSGLLTFNVTETQKNSLLNRMPTTSSRKMYLWLTTLNASGNRIGYNIYTITVNIKEADNKITVSGFQLSEANTLVKNGFLQHNSQLRYTYTPNAPIGTSIKSTAIQIEGKNYTNASGVTSVLLKSGLKQKAIITVETKRNRKATFEYLYDVHPYAYPSIQNLTKTRTDSVGNPATLGTYIHIQGVLKFTQLGYNKLRVRILKNSISQAENTYTQNGSLDRLLSGFLVHEQYPLTVELFDGLKTVTYPLFIPTSNVTMSWNETSVGIGMVVNESDKDLLRVKGNIYQRESVQVLDTETGRRRYPIGVGVINFNDYFNDGDYLISSNATASKSYNAPCPYAGILKVRTLRAGQYPSKNGPWMYVMQTYLDLNAIEYQRYMMTDGNGVWNYGKWRTVLSVDEEKINTDNGYIKHQSGRLEVWGRIRIDIKANNRASAVVNFPVSFKDTNYTVVTAANTTAPNGQYHISFEANSTSFMTLYTYRVTTNWIWAHYHVIGRWK</sequence>
<accession>A0AAU9VIV3</accession>
<dbReference type="Pfam" id="PF21882">
    <property type="entry name" value="Gp53-like_C"/>
    <property type="match status" value="1"/>
</dbReference>
<name>A0AAU9VIV3_9FIRM</name>
<reference evidence="3" key="1">
    <citation type="submission" date="2022-04" db="EMBL/GenBank/DDBJ databases">
        <authorList>
            <person name="Forde T."/>
        </authorList>
    </citation>
    <scope>NUCLEOTIDE SEQUENCE</scope>
    <source>
        <strain evidence="3">A18Y016a</strain>
        <strain evidence="2">A18Y020d</strain>
    </source>
</reference>
<dbReference type="InterPro" id="IPR054075">
    <property type="entry name" value="Gp53-like_C"/>
</dbReference>
<proteinExistence type="predicted"/>
<dbReference type="CDD" id="cd19958">
    <property type="entry name" value="pyocin_knob"/>
    <property type="match status" value="1"/>
</dbReference>
<organism evidence="3 5">
    <name type="scientific">Erysipelothrix amsterdamensis</name>
    <dbReference type="NCBI Taxonomy" id="2929157"/>
    <lineage>
        <taxon>Bacteria</taxon>
        <taxon>Bacillati</taxon>
        <taxon>Bacillota</taxon>
        <taxon>Erysipelotrichia</taxon>
        <taxon>Erysipelotrichales</taxon>
        <taxon>Erysipelotrichaceae</taxon>
        <taxon>Erysipelothrix</taxon>
    </lineage>
</organism>